<evidence type="ECO:0000256" key="4">
    <source>
        <dbReference type="ARBA" id="ARBA00022989"/>
    </source>
</evidence>
<feature type="transmembrane region" description="Helical" evidence="6">
    <location>
        <begin position="99"/>
        <end position="119"/>
    </location>
</feature>
<dbReference type="PANTHER" id="PTHR10010:SF46">
    <property type="entry name" value="SODIUM-DEPENDENT PHOSPHATE TRANSPORT PROTEIN 2B"/>
    <property type="match status" value="1"/>
</dbReference>
<evidence type="ECO:0000256" key="5">
    <source>
        <dbReference type="ARBA" id="ARBA00023136"/>
    </source>
</evidence>
<keyword evidence="2" id="KW-1003">Cell membrane</keyword>
<dbReference type="EMBL" id="JASNJD010000002">
    <property type="protein sequence ID" value="MDK3016686.1"/>
    <property type="molecule type" value="Genomic_DNA"/>
</dbReference>
<comment type="caution">
    <text evidence="7">The sequence shown here is derived from an EMBL/GenBank/DDBJ whole genome shotgun (WGS) entry which is preliminary data.</text>
</comment>
<protein>
    <submittedName>
        <fullName evidence="7">Na/Pi symporter</fullName>
    </submittedName>
</protein>
<dbReference type="InterPro" id="IPR003841">
    <property type="entry name" value="Na/Pi_transpt"/>
</dbReference>
<dbReference type="PANTHER" id="PTHR10010">
    <property type="entry name" value="SOLUTE CARRIER FAMILY 34 SODIUM PHOSPHATE , MEMBER 2-RELATED"/>
    <property type="match status" value="1"/>
</dbReference>
<feature type="transmembrane region" description="Helical" evidence="6">
    <location>
        <begin position="173"/>
        <end position="202"/>
    </location>
</feature>
<keyword evidence="5 6" id="KW-0472">Membrane</keyword>
<name>A0ABT7EWH1_9RHOB</name>
<feature type="transmembrane region" description="Helical" evidence="6">
    <location>
        <begin position="276"/>
        <end position="300"/>
    </location>
</feature>
<organism evidence="7 8">
    <name type="scientific">Pseudodonghicola flavimaris</name>
    <dbReference type="NCBI Taxonomy" id="3050036"/>
    <lineage>
        <taxon>Bacteria</taxon>
        <taxon>Pseudomonadati</taxon>
        <taxon>Pseudomonadota</taxon>
        <taxon>Alphaproteobacteria</taxon>
        <taxon>Rhodobacterales</taxon>
        <taxon>Paracoccaceae</taxon>
        <taxon>Pseudodonghicola</taxon>
    </lineage>
</organism>
<comment type="subcellular location">
    <subcellularLocation>
        <location evidence="1">Cell membrane</location>
        <topology evidence="1">Multi-pass membrane protein</topology>
    </subcellularLocation>
</comment>
<evidence type="ECO:0000256" key="1">
    <source>
        <dbReference type="ARBA" id="ARBA00004651"/>
    </source>
</evidence>
<keyword evidence="3 6" id="KW-0812">Transmembrane</keyword>
<dbReference type="RefSeq" id="WP_284479505.1">
    <property type="nucleotide sequence ID" value="NZ_JASNJD010000002.1"/>
</dbReference>
<sequence length="530" mass="55939">MTANFFFLFGGVGMFLMGMEAMTRALKELAGSNLRAVLARFTTTPLRGVASGAAVTALVQSSSATTVMTVGFVGAGLISLPQAMGILFGANIGTTANGWLVSILGMKLQLGSLAMAALLPASLSTLLGRGAFARAGQVAAGLCLLLSGLELMQTAMEAATGLLRPEMLPQHGVLGMLGLMLIGLVMTVIVQSSGAMVALALVLLQGGAIGLEQAAAMVLGMNIGTTFTALLASVGGSRPMRQAAVANLAFNVITTALAFPLLMLLAPGLLRLGATIGPLNTLLCFHTGFNLAGAALFLPVTTRFAELIERLVPEREADRLRLGLDRALLSDARAALVAAQGGAAVIAGRLFSALAAAMRPEPDYRKLAALAPVMPDALDRLERYLAAIRLPADLRAEEEAYSALLHEADHLRRLLERAEQHGNIQTLFEDRSLRRPAALMGALLGRVAEAGSDRDPARFAWLEEIVDHRAARHRRGLLLGEHAGLYSLAEVFAHTDAMRWLQRSLHHAARISHYDQVARRGVLQQPPPAG</sequence>
<feature type="transmembrane region" description="Helical" evidence="6">
    <location>
        <begin position="131"/>
        <end position="152"/>
    </location>
</feature>
<keyword evidence="4 6" id="KW-1133">Transmembrane helix</keyword>
<dbReference type="Proteomes" id="UP001243757">
    <property type="component" value="Unassembled WGS sequence"/>
</dbReference>
<accession>A0ABT7EWH1</accession>
<evidence type="ECO:0000313" key="8">
    <source>
        <dbReference type="Proteomes" id="UP001243757"/>
    </source>
</evidence>
<evidence type="ECO:0000313" key="7">
    <source>
        <dbReference type="EMBL" id="MDK3016686.1"/>
    </source>
</evidence>
<keyword evidence="8" id="KW-1185">Reference proteome</keyword>
<gene>
    <name evidence="7" type="ORF">QO033_03300</name>
</gene>
<proteinExistence type="predicted"/>
<reference evidence="7 8" key="1">
    <citation type="submission" date="2023-05" db="EMBL/GenBank/DDBJ databases">
        <title>Pseudodonghicola sp. nov.</title>
        <authorList>
            <person name="Huang J."/>
        </authorList>
    </citation>
    <scope>NUCLEOTIDE SEQUENCE [LARGE SCALE GENOMIC DNA]</scope>
    <source>
        <strain evidence="7 8">IC7</strain>
    </source>
</reference>
<feature type="transmembrane region" description="Helical" evidence="6">
    <location>
        <begin position="214"/>
        <end position="236"/>
    </location>
</feature>
<dbReference type="NCBIfam" id="NF037997">
    <property type="entry name" value="Na_Pi_symport"/>
    <property type="match status" value="1"/>
</dbReference>
<dbReference type="Pfam" id="PF02690">
    <property type="entry name" value="Na_Pi_cotrans"/>
    <property type="match status" value="2"/>
</dbReference>
<feature type="transmembrane region" description="Helical" evidence="6">
    <location>
        <begin position="248"/>
        <end position="270"/>
    </location>
</feature>
<evidence type="ECO:0000256" key="3">
    <source>
        <dbReference type="ARBA" id="ARBA00022692"/>
    </source>
</evidence>
<evidence type="ECO:0000256" key="2">
    <source>
        <dbReference type="ARBA" id="ARBA00022475"/>
    </source>
</evidence>
<evidence type="ECO:0000256" key="6">
    <source>
        <dbReference type="SAM" id="Phobius"/>
    </source>
</evidence>